<dbReference type="GeneTree" id="ENSGT01000000221143"/>
<protein>
    <submittedName>
        <fullName evidence="2">Uncharacterized protein</fullName>
    </submittedName>
</protein>
<keyword evidence="1" id="KW-1133">Transmembrane helix</keyword>
<name>A0A673Y1Q7_SALTR</name>
<dbReference type="Proteomes" id="UP000472277">
    <property type="component" value="Chromosome 19"/>
</dbReference>
<organism evidence="2 3">
    <name type="scientific">Salmo trutta</name>
    <name type="common">Brown trout</name>
    <dbReference type="NCBI Taxonomy" id="8032"/>
    <lineage>
        <taxon>Eukaryota</taxon>
        <taxon>Metazoa</taxon>
        <taxon>Chordata</taxon>
        <taxon>Craniata</taxon>
        <taxon>Vertebrata</taxon>
        <taxon>Euteleostomi</taxon>
        <taxon>Actinopterygii</taxon>
        <taxon>Neopterygii</taxon>
        <taxon>Teleostei</taxon>
        <taxon>Protacanthopterygii</taxon>
        <taxon>Salmoniformes</taxon>
        <taxon>Salmonidae</taxon>
        <taxon>Salmoninae</taxon>
        <taxon>Salmo</taxon>
    </lineage>
</organism>
<evidence type="ECO:0000313" key="2">
    <source>
        <dbReference type="Ensembl" id="ENSSTUP00000028413.1"/>
    </source>
</evidence>
<keyword evidence="3" id="KW-1185">Reference proteome</keyword>
<reference evidence="2" key="1">
    <citation type="submission" date="2025-08" db="UniProtKB">
        <authorList>
            <consortium name="Ensembl"/>
        </authorList>
    </citation>
    <scope>IDENTIFICATION</scope>
</reference>
<dbReference type="AlphaFoldDB" id="A0A673Y1Q7"/>
<feature type="transmembrane region" description="Helical" evidence="1">
    <location>
        <begin position="20"/>
        <end position="40"/>
    </location>
</feature>
<dbReference type="Ensembl" id="ENSSTUT00000029738.1">
    <property type="protein sequence ID" value="ENSSTUP00000028413.1"/>
    <property type="gene ID" value="ENSSTUG00000012282.1"/>
</dbReference>
<evidence type="ECO:0000313" key="3">
    <source>
        <dbReference type="Proteomes" id="UP000472277"/>
    </source>
</evidence>
<evidence type="ECO:0000256" key="1">
    <source>
        <dbReference type="SAM" id="Phobius"/>
    </source>
</evidence>
<feature type="transmembrane region" description="Helical" evidence="1">
    <location>
        <begin position="81"/>
        <end position="101"/>
    </location>
</feature>
<keyword evidence="1" id="KW-0812">Transmembrane</keyword>
<keyword evidence="1" id="KW-0472">Membrane</keyword>
<proteinExistence type="predicted"/>
<sequence>MDLVLNVADRCLHPLRIPVTMARGKISLLLVTNLGAVIIVGPQNQVLREIKYAMTSLPIVSIPTVVFFLEASSDNVEESPMGKTTLMISFLLFTDGCIYWIHRFLHHKRIYKVDLVTDTAMAYGLHNFQAHQNICALWMGALPSYTGIAIKLKKKNGLPTIFINDPKHHGMLFA</sequence>
<feature type="transmembrane region" description="Helical" evidence="1">
    <location>
        <begin position="52"/>
        <end position="69"/>
    </location>
</feature>
<reference evidence="2" key="2">
    <citation type="submission" date="2025-09" db="UniProtKB">
        <authorList>
            <consortium name="Ensembl"/>
        </authorList>
    </citation>
    <scope>IDENTIFICATION</scope>
</reference>
<accession>A0A673Y1Q7</accession>